<evidence type="ECO:0000256" key="3">
    <source>
        <dbReference type="ARBA" id="ARBA00022553"/>
    </source>
</evidence>
<evidence type="ECO:0000256" key="6">
    <source>
        <dbReference type="ARBA" id="ARBA00055040"/>
    </source>
</evidence>
<comment type="PTM">
    <text evidence="8">Carbamylation allows a single lysine to coordinate two divalent metal cations.</text>
</comment>
<dbReference type="AlphaFoldDB" id="A0A933VX93"/>
<dbReference type="InterPro" id="IPR050378">
    <property type="entry name" value="Metallo-dep_Hydrolases_sf"/>
</dbReference>
<dbReference type="InterPro" id="IPR011059">
    <property type="entry name" value="Metal-dep_hydrolase_composite"/>
</dbReference>
<dbReference type="PANTHER" id="PTHR11647">
    <property type="entry name" value="HYDRANTOINASE/DIHYDROPYRIMIDINASE FAMILY MEMBER"/>
    <property type="match status" value="1"/>
</dbReference>
<gene>
    <name evidence="10" type="primary">hydA</name>
    <name evidence="10" type="ORF">HZA66_20495</name>
</gene>
<comment type="function">
    <text evidence="6">Catalyzes the stereospecific hydrolysis of the cyclic amide bond of D-hydantoin derivatives.</text>
</comment>
<feature type="domain" description="Amidohydrolase-related" evidence="9">
    <location>
        <begin position="51"/>
        <end position="443"/>
    </location>
</feature>
<dbReference type="EMBL" id="JACRJB010000056">
    <property type="protein sequence ID" value="MBI5131827.1"/>
    <property type="molecule type" value="Genomic_DNA"/>
</dbReference>
<name>A0A933VX93_RHOPL</name>
<dbReference type="Gene3D" id="3.20.20.140">
    <property type="entry name" value="Metal-dependent hydrolases"/>
    <property type="match status" value="1"/>
</dbReference>
<keyword evidence="4" id="KW-0479">Metal-binding</keyword>
<comment type="cofactor">
    <cofactor evidence="1">
        <name>Zn(2+)</name>
        <dbReference type="ChEBI" id="CHEBI:29105"/>
    </cofactor>
</comment>
<keyword evidence="5 10" id="KW-0378">Hydrolase</keyword>
<evidence type="ECO:0000256" key="4">
    <source>
        <dbReference type="ARBA" id="ARBA00022723"/>
    </source>
</evidence>
<evidence type="ECO:0000259" key="9">
    <source>
        <dbReference type="Pfam" id="PF01979"/>
    </source>
</evidence>
<keyword evidence="3" id="KW-0597">Phosphoprotein</keyword>
<dbReference type="Proteomes" id="UP000782519">
    <property type="component" value="Unassembled WGS sequence"/>
</dbReference>
<comment type="similarity">
    <text evidence="2">Belongs to the metallo-dependent hydrolases superfamily. Hydantoinase/dihydropyrimidinase family.</text>
</comment>
<proteinExistence type="inferred from homology"/>
<evidence type="ECO:0000256" key="2">
    <source>
        <dbReference type="ARBA" id="ARBA00008829"/>
    </source>
</evidence>
<dbReference type="InterPro" id="IPR032466">
    <property type="entry name" value="Metal_Hydrolase"/>
</dbReference>
<dbReference type="InterPro" id="IPR011778">
    <property type="entry name" value="Hydantoinase/dihydroPyrase"/>
</dbReference>
<dbReference type="GO" id="GO:0016812">
    <property type="term" value="F:hydrolase activity, acting on carbon-nitrogen (but not peptide) bonds, in cyclic amides"/>
    <property type="evidence" value="ECO:0007669"/>
    <property type="project" value="TreeGrafter"/>
</dbReference>
<reference evidence="10" key="1">
    <citation type="submission" date="2020-07" db="EMBL/GenBank/DDBJ databases">
        <title>Huge and variable diversity of episymbiotic CPR bacteria and DPANN archaea in groundwater ecosystems.</title>
        <authorList>
            <person name="He C.Y."/>
            <person name="Keren R."/>
            <person name="Whittaker M."/>
            <person name="Farag I.F."/>
            <person name="Doudna J."/>
            <person name="Cate J.H.D."/>
            <person name="Banfield J.F."/>
        </authorList>
    </citation>
    <scope>NUCLEOTIDE SEQUENCE</scope>
    <source>
        <strain evidence="10">NC_groundwater_1818_Pr3_B-0.1um_66_35</strain>
    </source>
</reference>
<dbReference type="InterPro" id="IPR006680">
    <property type="entry name" value="Amidohydro-rel"/>
</dbReference>
<dbReference type="CDD" id="cd01314">
    <property type="entry name" value="D-HYD"/>
    <property type="match status" value="1"/>
</dbReference>
<dbReference type="GO" id="GO:0005829">
    <property type="term" value="C:cytosol"/>
    <property type="evidence" value="ECO:0007669"/>
    <property type="project" value="TreeGrafter"/>
</dbReference>
<comment type="caution">
    <text evidence="10">The sequence shown here is derived from an EMBL/GenBank/DDBJ whole genome shotgun (WGS) entry which is preliminary data.</text>
</comment>
<evidence type="ECO:0000256" key="5">
    <source>
        <dbReference type="ARBA" id="ARBA00022801"/>
    </source>
</evidence>
<dbReference type="Pfam" id="PF01979">
    <property type="entry name" value="Amidohydro_1"/>
    <property type="match status" value="1"/>
</dbReference>
<evidence type="ECO:0000313" key="10">
    <source>
        <dbReference type="EMBL" id="MBI5131827.1"/>
    </source>
</evidence>
<evidence type="ECO:0000256" key="8">
    <source>
        <dbReference type="PIRSR" id="PIRSR611778-50"/>
    </source>
</evidence>
<feature type="modified residue" description="N6-carboxylysine" evidence="8">
    <location>
        <position position="153"/>
    </location>
</feature>
<dbReference type="Gene3D" id="2.30.40.10">
    <property type="entry name" value="Urease, subunit C, domain 1"/>
    <property type="match status" value="1"/>
</dbReference>
<dbReference type="PANTHER" id="PTHR11647:SF1">
    <property type="entry name" value="COLLAPSIN RESPONSE MEDIATOR PROTEIN"/>
    <property type="match status" value="1"/>
</dbReference>
<evidence type="ECO:0000256" key="7">
    <source>
        <dbReference type="ARBA" id="ARBA00068457"/>
    </source>
</evidence>
<dbReference type="FunFam" id="3.20.20.140:FF:000217">
    <property type="entry name" value="Dihydropyrimidinase-related protein 1"/>
    <property type="match status" value="1"/>
</dbReference>
<protein>
    <recommendedName>
        <fullName evidence="7">D-hydantoinase</fullName>
    </recommendedName>
</protein>
<dbReference type="NCBIfam" id="NF009941">
    <property type="entry name" value="PRK13404.1"/>
    <property type="match status" value="1"/>
</dbReference>
<accession>A0A933VX93</accession>
<dbReference type="NCBIfam" id="TIGR02033">
    <property type="entry name" value="D-hydantoinase"/>
    <property type="match status" value="1"/>
</dbReference>
<dbReference type="SUPFAM" id="SSF51556">
    <property type="entry name" value="Metallo-dependent hydrolases"/>
    <property type="match status" value="1"/>
</dbReference>
<dbReference type="SUPFAM" id="SSF51338">
    <property type="entry name" value="Composite domain of metallo-dependent hydrolases"/>
    <property type="match status" value="1"/>
</dbReference>
<organism evidence="10 11">
    <name type="scientific">Rhodopseudomonas palustris</name>
    <dbReference type="NCBI Taxonomy" id="1076"/>
    <lineage>
        <taxon>Bacteria</taxon>
        <taxon>Pseudomonadati</taxon>
        <taxon>Pseudomonadota</taxon>
        <taxon>Alphaproteobacteria</taxon>
        <taxon>Hyphomicrobiales</taxon>
        <taxon>Nitrobacteraceae</taxon>
        <taxon>Rhodopseudomonas</taxon>
    </lineage>
</organism>
<evidence type="ECO:0000313" key="11">
    <source>
        <dbReference type="Proteomes" id="UP000782519"/>
    </source>
</evidence>
<sequence>MEAYDLVVRGGTVVTASDTIKADIGIRDGRIIAVAETITTGGETFDARGLLVMPGGIDSHVHLAQPGAGGVMLADDFETGTRSAVAGGNTTLIPFALQRRGESLRHAVAAYHSEAEGKSYCDYGFHLIITDPTPSVIGQELPSLVNDGYSSFKVFMTYDDMVLNDRQLLDVFECAKECSALVMVHCEGYDAIRFLTERLERAGKTAPYYHAASRPQVVEREATHRAISHAELIDVPIMIVHVSGREPMEQIRWAQQRGLKVFAETCPQYVALTAEDLKGLNMDESGGKYVCSPPPRDEANWEAIWEGLKGGVFSTFSSDHSPFMYEGPTGKLNPRARTSFRWVPNGIPGVETRLPILFSRGVVGGRISVNEFVALTSTNHAKMYGLYPRKGTIAPGVDADLVVWDPNREVTITQGLMHHGPDYTPYEGQKVTGWPVATFVRGTCVFAHGDVVGPLGHGGFLKRTTTKYPAAEWQSTTRRGAAVGEGEALGQ</sequence>
<dbReference type="GO" id="GO:0046872">
    <property type="term" value="F:metal ion binding"/>
    <property type="evidence" value="ECO:0007669"/>
    <property type="project" value="UniProtKB-KW"/>
</dbReference>
<evidence type="ECO:0000256" key="1">
    <source>
        <dbReference type="ARBA" id="ARBA00001947"/>
    </source>
</evidence>